<dbReference type="Gene3D" id="3.50.50.60">
    <property type="entry name" value="FAD/NAD(P)-binding domain"/>
    <property type="match status" value="1"/>
</dbReference>
<dbReference type="RefSeq" id="WP_131759894.1">
    <property type="nucleotide sequence ID" value="NZ_CAACUY010000094.1"/>
</dbReference>
<dbReference type="EMBL" id="JBHTGP010000035">
    <property type="protein sequence ID" value="MFD0691991.1"/>
    <property type="molecule type" value="Genomic_DNA"/>
</dbReference>
<name>A0ABW2Y6R0_9ACTN</name>
<dbReference type="PANTHER" id="PTHR43747">
    <property type="entry name" value="FAD-BINDING PROTEIN"/>
    <property type="match status" value="1"/>
</dbReference>
<comment type="similarity">
    <text evidence="1">Belongs to the flavin-dependent halogenase family. Bacterial tryptophan halogenase subfamily.</text>
</comment>
<organism evidence="2 3">
    <name type="scientific">Actinomadura fibrosa</name>
    <dbReference type="NCBI Taxonomy" id="111802"/>
    <lineage>
        <taxon>Bacteria</taxon>
        <taxon>Bacillati</taxon>
        <taxon>Actinomycetota</taxon>
        <taxon>Actinomycetes</taxon>
        <taxon>Streptosporangiales</taxon>
        <taxon>Thermomonosporaceae</taxon>
        <taxon>Actinomadura</taxon>
    </lineage>
</organism>
<dbReference type="Pfam" id="PF04820">
    <property type="entry name" value="Trp_halogenase"/>
    <property type="match status" value="2"/>
</dbReference>
<dbReference type="InterPro" id="IPR006905">
    <property type="entry name" value="Flavin_halogenase"/>
</dbReference>
<dbReference type="InterPro" id="IPR036188">
    <property type="entry name" value="FAD/NAD-bd_sf"/>
</dbReference>
<dbReference type="Proteomes" id="UP001597063">
    <property type="component" value="Unassembled WGS sequence"/>
</dbReference>
<sequence>MKQVNSEYDVVVVGGGPAGSAAAGLLALDGHSVLLVEREKFPRYHIGESLITGIWPTINRLGLHDRLEAMGFQRKYGGSLRWGQGPLKPWSFKFSETGDGKYDHAFQVRRADFDMMLLQHARELGVHVVEDATVREPVADGERVTGLRYRIRGEDADIEVASRMVIDASGQQRWLGRHFDIVGWHEDLRNIAAWSYYQGCGRYEGELAGNILTENMPHGWLWFIPLSDGTTSIGYVTLSSELAVSGLSPEQMLERQISESSEVKRLTEDATRVSGYRTARDWSYVCDRFSGPGWILCGDAAAFIDPLLSTGVTLAMRGASTVERAVHAALVEPDSEARVFKEYEDSYRSFLSALLEFVRFFYDRTKSREEYHKGAQAIIDPQQHFPAHVDFVTLVSGLARGDDTADEAMEPTR</sequence>
<dbReference type="PANTHER" id="PTHR43747:SF1">
    <property type="entry name" value="SLR1998 PROTEIN"/>
    <property type="match status" value="1"/>
</dbReference>
<dbReference type="GO" id="GO:0016491">
    <property type="term" value="F:oxidoreductase activity"/>
    <property type="evidence" value="ECO:0007669"/>
    <property type="project" value="UniProtKB-KW"/>
</dbReference>
<keyword evidence="2" id="KW-0560">Oxidoreductase</keyword>
<reference evidence="3" key="1">
    <citation type="journal article" date="2019" name="Int. J. Syst. Evol. Microbiol.">
        <title>The Global Catalogue of Microorganisms (GCM) 10K type strain sequencing project: providing services to taxonomists for standard genome sequencing and annotation.</title>
        <authorList>
            <consortium name="The Broad Institute Genomics Platform"/>
            <consortium name="The Broad Institute Genome Sequencing Center for Infectious Disease"/>
            <person name="Wu L."/>
            <person name="Ma J."/>
        </authorList>
    </citation>
    <scope>NUCLEOTIDE SEQUENCE [LARGE SCALE GENOMIC DNA]</scope>
    <source>
        <strain evidence="3">JCM 9371</strain>
    </source>
</reference>
<dbReference type="Gene3D" id="3.30.9.100">
    <property type="match status" value="1"/>
</dbReference>
<comment type="caution">
    <text evidence="2">The sequence shown here is derived from an EMBL/GenBank/DDBJ whole genome shotgun (WGS) entry which is preliminary data.</text>
</comment>
<dbReference type="InterPro" id="IPR050816">
    <property type="entry name" value="Flavin-dep_Halogenase_NPB"/>
</dbReference>
<gene>
    <name evidence="2" type="ORF">ACFQZM_46415</name>
</gene>
<accession>A0ABW2Y6R0</accession>
<protein>
    <submittedName>
        <fullName evidence="2">NAD(P)/FAD-dependent oxidoreductase</fullName>
        <ecNumber evidence="2">1.-.-.-</ecNumber>
    </submittedName>
</protein>
<dbReference type="PRINTS" id="PR00420">
    <property type="entry name" value="RNGMNOXGNASE"/>
</dbReference>
<evidence type="ECO:0000313" key="3">
    <source>
        <dbReference type="Proteomes" id="UP001597063"/>
    </source>
</evidence>
<dbReference type="EC" id="1.-.-.-" evidence="2"/>
<dbReference type="SUPFAM" id="SSF51905">
    <property type="entry name" value="FAD/NAD(P)-binding domain"/>
    <property type="match status" value="1"/>
</dbReference>
<evidence type="ECO:0000313" key="2">
    <source>
        <dbReference type="EMBL" id="MFD0691991.1"/>
    </source>
</evidence>
<proteinExistence type="inferred from homology"/>
<evidence type="ECO:0000256" key="1">
    <source>
        <dbReference type="ARBA" id="ARBA00038396"/>
    </source>
</evidence>
<keyword evidence="3" id="KW-1185">Reference proteome</keyword>